<proteinExistence type="inferred from homology"/>
<accession>A0A2V0PIX0</accession>
<comment type="subcellular location">
    <subcellularLocation>
        <location evidence="1">Membrane</location>
        <topology evidence="1">Multi-pass membrane protein</topology>
    </subcellularLocation>
    <subcellularLocation>
        <location evidence="9">Plastid</location>
        <location evidence="9">Chloroplast membrane</location>
        <topology evidence="9">Multi-pass membrane protein</topology>
    </subcellularLocation>
</comment>
<feature type="transmembrane region" description="Helical" evidence="9">
    <location>
        <begin position="154"/>
        <end position="173"/>
    </location>
</feature>
<feature type="transmembrane region" description="Helical" evidence="9">
    <location>
        <begin position="356"/>
        <end position="375"/>
    </location>
</feature>
<feature type="transmembrane region" description="Helical" evidence="9">
    <location>
        <begin position="426"/>
        <end position="449"/>
    </location>
</feature>
<dbReference type="GO" id="GO:0031969">
    <property type="term" value="C:chloroplast membrane"/>
    <property type="evidence" value="ECO:0007669"/>
    <property type="project" value="UniProtKB-SubCell"/>
</dbReference>
<keyword evidence="3 9" id="KW-0813">Transport</keyword>
<keyword evidence="9" id="KW-0150">Chloroplast</keyword>
<dbReference type="GO" id="GO:0005471">
    <property type="term" value="F:ATP:ADP antiporter activity"/>
    <property type="evidence" value="ECO:0007669"/>
    <property type="project" value="InterPro"/>
</dbReference>
<feature type="transmembrane region" description="Helical" evidence="9">
    <location>
        <begin position="310"/>
        <end position="336"/>
    </location>
</feature>
<feature type="transmembrane region" description="Helical" evidence="9">
    <location>
        <begin position="64"/>
        <end position="84"/>
    </location>
</feature>
<keyword evidence="8 9" id="KW-0472">Membrane</keyword>
<feature type="compositionally biased region" description="Low complexity" evidence="10">
    <location>
        <begin position="595"/>
        <end position="615"/>
    </location>
</feature>
<organism evidence="11 12">
    <name type="scientific">Raphidocelis subcapitata</name>
    <dbReference type="NCBI Taxonomy" id="307507"/>
    <lineage>
        <taxon>Eukaryota</taxon>
        <taxon>Viridiplantae</taxon>
        <taxon>Chlorophyta</taxon>
        <taxon>core chlorophytes</taxon>
        <taxon>Chlorophyceae</taxon>
        <taxon>CS clade</taxon>
        <taxon>Sphaeropleales</taxon>
        <taxon>Selenastraceae</taxon>
        <taxon>Raphidocelis</taxon>
    </lineage>
</organism>
<feature type="transmembrane region" description="Helical" evidence="9">
    <location>
        <begin position="117"/>
        <end position="142"/>
    </location>
</feature>
<evidence type="ECO:0000256" key="9">
    <source>
        <dbReference type="RuleBase" id="RU363121"/>
    </source>
</evidence>
<gene>
    <name evidence="11" type="ORF">Rsub_09792</name>
</gene>
<keyword evidence="7 9" id="KW-1133">Transmembrane helix</keyword>
<comment type="similarity">
    <text evidence="2 9">Belongs to the ADP/ATP translocase tlc family.</text>
</comment>
<evidence type="ECO:0000256" key="4">
    <source>
        <dbReference type="ARBA" id="ARBA00022692"/>
    </source>
</evidence>
<evidence type="ECO:0000256" key="7">
    <source>
        <dbReference type="ARBA" id="ARBA00022989"/>
    </source>
</evidence>
<evidence type="ECO:0000256" key="10">
    <source>
        <dbReference type="SAM" id="MobiDB-lite"/>
    </source>
</evidence>
<evidence type="ECO:0000256" key="6">
    <source>
        <dbReference type="ARBA" id="ARBA00022840"/>
    </source>
</evidence>
<evidence type="ECO:0000256" key="3">
    <source>
        <dbReference type="ARBA" id="ARBA00022448"/>
    </source>
</evidence>
<name>A0A2V0PIX0_9CHLO</name>
<dbReference type="OrthoDB" id="2190844at2759"/>
<keyword evidence="12" id="KW-1185">Reference proteome</keyword>
<dbReference type="InParanoid" id="A0A2V0PIX0"/>
<feature type="transmembrane region" description="Helical" evidence="9">
    <location>
        <begin position="31"/>
        <end position="52"/>
    </location>
</feature>
<reference evidence="11 12" key="1">
    <citation type="journal article" date="2018" name="Sci. Rep.">
        <title>Raphidocelis subcapitata (=Pseudokirchneriella subcapitata) provides an insight into genome evolution and environmental adaptations in the Sphaeropleales.</title>
        <authorList>
            <person name="Suzuki S."/>
            <person name="Yamaguchi H."/>
            <person name="Nakajima N."/>
            <person name="Kawachi M."/>
        </authorList>
    </citation>
    <scope>NUCLEOTIDE SEQUENCE [LARGE SCALE GENOMIC DNA]</scope>
    <source>
        <strain evidence="11 12">NIES-35</strain>
    </source>
</reference>
<feature type="transmembrane region" description="Helical" evidence="9">
    <location>
        <begin position="193"/>
        <end position="214"/>
    </location>
</feature>
<evidence type="ECO:0000256" key="8">
    <source>
        <dbReference type="ARBA" id="ARBA00023136"/>
    </source>
</evidence>
<keyword evidence="6 9" id="KW-0067">ATP-binding</keyword>
<evidence type="ECO:0000313" key="11">
    <source>
        <dbReference type="EMBL" id="GBF96995.1"/>
    </source>
</evidence>
<feature type="region of interest" description="Disordered" evidence="10">
    <location>
        <begin position="595"/>
        <end position="624"/>
    </location>
</feature>
<dbReference type="Proteomes" id="UP000247498">
    <property type="component" value="Unassembled WGS sequence"/>
</dbReference>
<feature type="region of interest" description="Disordered" evidence="10">
    <location>
        <begin position="543"/>
        <end position="573"/>
    </location>
</feature>
<keyword evidence="4 9" id="KW-0812">Transmembrane</keyword>
<sequence>MLSLFFLLSYVNTLLDSLKDVLVITSSGGAAVLPFLSVYAVLPSSVLFLLAFSALSKRFSRATLFNVTIGGFCAFFAVFAFLLMPNAQQLHLHDLADSLQQVLPSGLAGGISMLRNWTYTAFFVVSELWGDVCMGLLFWGLANDTTALADAPTLYPLFGLGANIAQAAAGFSLKCTTAARSAAAGGGHFVQEVQITMAVVLAMAVAAICVHAHITATQPKPEHAADLPPRPGSRRAAAAAAAAAAEEGSGVGGGANGSSAPEAQSMLADRLASGAAASSSGGGGGAAAAPAEAAAAPPKKKRPLTLRESFAVLAGSVEIRCLALMSLAQGLCTSIMEYAWKSHIRLLYPSPSDFTSFLGEVAMMTGLTTAVLMLASPLLFERLGWRGVASATPQILLYGGSAFFLACFAYQWQFGAAAAAAAGAGAAVPAAGVPLLTGLVVAGALLYVFSKGAKFALFKPAEEMVYIGLDEEGRTRGKAAIDVVGSQTGKSGGSILQQALLVISGGASLGPILPVLFGFYLLMLRGWRGAVHDLSSRRRYTLNSPLQTRDEEGEEGAGLPPAPAPGNAVVIAPPRPAGTELAAAAAATPAEAAAVATPGAPAEAAADGARPAPGELVARLGPQQ</sequence>
<evidence type="ECO:0000313" key="12">
    <source>
        <dbReference type="Proteomes" id="UP000247498"/>
    </source>
</evidence>
<dbReference type="PANTHER" id="PTHR31187">
    <property type="match status" value="1"/>
</dbReference>
<dbReference type="Pfam" id="PF03219">
    <property type="entry name" value="TLC"/>
    <property type="match status" value="2"/>
</dbReference>
<dbReference type="AlphaFoldDB" id="A0A2V0PIX0"/>
<evidence type="ECO:0000256" key="2">
    <source>
        <dbReference type="ARBA" id="ARBA00007127"/>
    </source>
</evidence>
<dbReference type="EMBL" id="BDRX01000090">
    <property type="protein sequence ID" value="GBF96995.1"/>
    <property type="molecule type" value="Genomic_DNA"/>
</dbReference>
<feature type="transmembrane region" description="Helical" evidence="9">
    <location>
        <begin position="395"/>
        <end position="414"/>
    </location>
</feature>
<feature type="region of interest" description="Disordered" evidence="10">
    <location>
        <begin position="219"/>
        <end position="239"/>
    </location>
</feature>
<feature type="transmembrane region" description="Helical" evidence="9">
    <location>
        <begin position="499"/>
        <end position="523"/>
    </location>
</feature>
<dbReference type="STRING" id="307507.A0A2V0PIX0"/>
<comment type="caution">
    <text evidence="11">The sequence shown here is derived from an EMBL/GenBank/DDBJ whole genome shotgun (WGS) entry which is preliminary data.</text>
</comment>
<dbReference type="PANTHER" id="PTHR31187:SF1">
    <property type="entry name" value="ADP,ATP CARRIER PROTEIN 1"/>
    <property type="match status" value="1"/>
</dbReference>
<keyword evidence="9" id="KW-0934">Plastid</keyword>
<evidence type="ECO:0000256" key="1">
    <source>
        <dbReference type="ARBA" id="ARBA00004141"/>
    </source>
</evidence>
<keyword evidence="5 9" id="KW-0547">Nucleotide-binding</keyword>
<evidence type="ECO:0000256" key="5">
    <source>
        <dbReference type="ARBA" id="ARBA00022741"/>
    </source>
</evidence>
<dbReference type="GO" id="GO:0005524">
    <property type="term" value="F:ATP binding"/>
    <property type="evidence" value="ECO:0007669"/>
    <property type="project" value="UniProtKB-KW"/>
</dbReference>
<dbReference type="InterPro" id="IPR004667">
    <property type="entry name" value="ADP_ATP_car_bac_type"/>
</dbReference>
<protein>
    <recommendedName>
        <fullName evidence="9">ADP,ATP carrier protein</fullName>
    </recommendedName>
</protein>